<evidence type="ECO:0000256" key="1">
    <source>
        <dbReference type="SAM" id="MobiDB-lite"/>
    </source>
</evidence>
<name>A0A8J7C4Z8_9BACT</name>
<evidence type="ECO:0000313" key="3">
    <source>
        <dbReference type="EMBL" id="MBD3870561.1"/>
    </source>
</evidence>
<evidence type="ECO:0000256" key="2">
    <source>
        <dbReference type="SAM" id="Phobius"/>
    </source>
</evidence>
<keyword evidence="2" id="KW-1133">Transmembrane helix</keyword>
<evidence type="ECO:0000313" key="4">
    <source>
        <dbReference type="Proteomes" id="UP000598633"/>
    </source>
</evidence>
<feature type="transmembrane region" description="Helical" evidence="2">
    <location>
        <begin position="195"/>
        <end position="214"/>
    </location>
</feature>
<sequence>MFSFKRWREKYGGLTLRSLWDLFMVWVVIINLCLILFDLTYLWLRPTYFTYLPLITRIWDPVLGIEPHPLTEELVEKTEKAEKLSQLDPDSEILAETLREIRDLTLRVFLENPFERSGQTANLDAIKRSMATETGHPPTHLKNPKVLFAVADDYWSGPPDLLRHRFSVFDEQIDPLLEVNYFRRFDLDGRLVDHFWKIYLPFLILFWIEFVARWTLAIRRRTYARWYFYPIFYWYDLLSLIPVTALRPLRLLRVVSIYMRLRQSDLSRVGRDFLSRGVAYISNIITEEVSDRVAVRILDEYREEIVDGTHVRIARATVEPRRAEIERVLVSQIRAILTDEDTIERFRQLLRLNLANAVDQSESLRSLPLPHIVVKPVVSTVGEVILDTTLETITTTLDSVDGQEAVEALADSILEALFYGPALVELESLAKDISIQVIDHMKEVVAVKKWALPDEDGKRPAMPWEEEEEEGEF</sequence>
<accession>A0A8J7C4Z8</accession>
<feature type="transmembrane region" description="Helical" evidence="2">
    <location>
        <begin position="20"/>
        <end position="44"/>
    </location>
</feature>
<organism evidence="3 4">
    <name type="scientific">Candidatus Sulfomarinibacter kjeldsenii</name>
    <dbReference type="NCBI Taxonomy" id="2885994"/>
    <lineage>
        <taxon>Bacteria</taxon>
        <taxon>Pseudomonadati</taxon>
        <taxon>Acidobacteriota</taxon>
        <taxon>Thermoanaerobaculia</taxon>
        <taxon>Thermoanaerobaculales</taxon>
        <taxon>Candidatus Sulfomarinibacteraceae</taxon>
        <taxon>Candidatus Sulfomarinibacter</taxon>
    </lineage>
</organism>
<comment type="caution">
    <text evidence="3">The sequence shown here is derived from an EMBL/GenBank/DDBJ whole genome shotgun (WGS) entry which is preliminary data.</text>
</comment>
<feature type="region of interest" description="Disordered" evidence="1">
    <location>
        <begin position="454"/>
        <end position="473"/>
    </location>
</feature>
<feature type="compositionally biased region" description="Acidic residues" evidence="1">
    <location>
        <begin position="464"/>
        <end position="473"/>
    </location>
</feature>
<proteinExistence type="predicted"/>
<keyword evidence="2" id="KW-0472">Membrane</keyword>
<dbReference type="EMBL" id="JACXWA010000069">
    <property type="protein sequence ID" value="MBD3870561.1"/>
    <property type="molecule type" value="Genomic_DNA"/>
</dbReference>
<reference evidence="3 4" key="1">
    <citation type="submission" date="2020-08" db="EMBL/GenBank/DDBJ databases">
        <title>Acidobacteriota in marine sediments use diverse sulfur dissimilation pathways.</title>
        <authorList>
            <person name="Wasmund K."/>
        </authorList>
    </citation>
    <scope>NUCLEOTIDE SEQUENCE [LARGE SCALE GENOMIC DNA]</scope>
    <source>
        <strain evidence="3">MAG AM3-A</strain>
    </source>
</reference>
<dbReference type="AlphaFoldDB" id="A0A8J7C4Z8"/>
<protein>
    <recommendedName>
        <fullName evidence="5">Ion transporter</fullName>
    </recommendedName>
</protein>
<dbReference type="Proteomes" id="UP000598633">
    <property type="component" value="Unassembled WGS sequence"/>
</dbReference>
<keyword evidence="2" id="KW-0812">Transmembrane</keyword>
<evidence type="ECO:0008006" key="5">
    <source>
        <dbReference type="Google" id="ProtNLM"/>
    </source>
</evidence>
<gene>
    <name evidence="3" type="ORF">IFJ97_04305</name>
</gene>
<feature type="transmembrane region" description="Helical" evidence="2">
    <location>
        <begin position="226"/>
        <end position="246"/>
    </location>
</feature>